<comment type="caution">
    <text evidence="1">The sequence shown here is derived from an EMBL/GenBank/DDBJ whole genome shotgun (WGS) entry which is preliminary data.</text>
</comment>
<protein>
    <submittedName>
        <fullName evidence="1">Uncharacterized protein</fullName>
    </submittedName>
</protein>
<sequence>MMAVKLKLVDSQGTLWVIPGEVLVTKFSKRHRFILHKSISLENDEWVVTHEQTSASLAAGRTKQLAIDAAIAALKPLKIAEFEALVEAAVGRRPPLLVGELVRTYAV</sequence>
<proteinExistence type="predicted"/>
<dbReference type="AlphaFoldDB" id="A0AAE4K607"/>
<evidence type="ECO:0000313" key="1">
    <source>
        <dbReference type="EMBL" id="MDT0337516.1"/>
    </source>
</evidence>
<organism evidence="1">
    <name type="scientific">Herbaspirillum huttiense subsp. nephrolepidis</name>
    <dbReference type="NCBI Taxonomy" id="3075126"/>
    <lineage>
        <taxon>Bacteria</taxon>
        <taxon>Pseudomonadati</taxon>
        <taxon>Pseudomonadota</taxon>
        <taxon>Betaproteobacteria</taxon>
        <taxon>Burkholderiales</taxon>
        <taxon>Oxalobacteraceae</taxon>
        <taxon>Herbaspirillum</taxon>
    </lineage>
</organism>
<dbReference type="EMBL" id="JAVRAA010000005">
    <property type="protein sequence ID" value="MDT0337516.1"/>
    <property type="molecule type" value="Genomic_DNA"/>
</dbReference>
<reference evidence="1" key="1">
    <citation type="submission" date="2023-02" db="EMBL/GenBank/DDBJ databases">
        <title>Description of Herbaspirillum huttiense subsp. nephrolepsisexaltata and Herbaspirillum huttiense subsp. lycopersicon.</title>
        <authorList>
            <person name="Poudel M."/>
            <person name="Sharma A."/>
            <person name="Goss E."/>
            <person name="Tapia J.H."/>
            <person name="Harmon C.M."/>
            <person name="Jones J.B."/>
        </authorList>
    </citation>
    <scope>NUCLEOTIDE SEQUENCE</scope>
    <source>
        <strain evidence="1">NC40101</strain>
    </source>
</reference>
<gene>
    <name evidence="1" type="ORF">RJN63_11800</name>
</gene>
<accession>A0AAE4K607</accession>
<name>A0AAE4K607_9BURK</name>
<dbReference type="RefSeq" id="WP_284076984.1">
    <property type="nucleotide sequence ID" value="NZ_JAVLSM010000007.1"/>
</dbReference>